<evidence type="ECO:0000313" key="1">
    <source>
        <dbReference type="EMBL" id="MBB5343388.1"/>
    </source>
</evidence>
<gene>
    <name evidence="1" type="ORF">HDF10_001363</name>
</gene>
<evidence type="ECO:0000313" key="2">
    <source>
        <dbReference type="Proteomes" id="UP000569092"/>
    </source>
</evidence>
<comment type="caution">
    <text evidence="1">The sequence shown here is derived from an EMBL/GenBank/DDBJ whole genome shotgun (WGS) entry which is preliminary data.</text>
</comment>
<accession>A0A7W8J656</accession>
<dbReference type="AlphaFoldDB" id="A0A7W8J656"/>
<reference evidence="1 2" key="1">
    <citation type="submission" date="2020-08" db="EMBL/GenBank/DDBJ databases">
        <title>Genomic Encyclopedia of Type Strains, Phase IV (KMG-V): Genome sequencing to study the core and pangenomes of soil and plant-associated prokaryotes.</title>
        <authorList>
            <person name="Whitman W."/>
        </authorList>
    </citation>
    <scope>NUCLEOTIDE SEQUENCE [LARGE SCALE GENOMIC DNA]</scope>
    <source>
        <strain evidence="1 2">M8US30</strain>
    </source>
</reference>
<organism evidence="1 2">
    <name type="scientific">Tunturiibacter lichenicola</name>
    <dbReference type="NCBI Taxonomy" id="2051959"/>
    <lineage>
        <taxon>Bacteria</taxon>
        <taxon>Pseudomonadati</taxon>
        <taxon>Acidobacteriota</taxon>
        <taxon>Terriglobia</taxon>
        <taxon>Terriglobales</taxon>
        <taxon>Acidobacteriaceae</taxon>
        <taxon>Tunturiibacter</taxon>
    </lineage>
</organism>
<sequence length="74" mass="7978">MTSKTFKSGDLVPASGVYEVFHSTPHVIGGRELYFEGSRFPKCESCGGGTLYRLESPCVPMQSMTPVLFALAAC</sequence>
<name>A0A7W8J656_9BACT</name>
<proteinExistence type="predicted"/>
<dbReference type="EMBL" id="JACHDZ010000002">
    <property type="protein sequence ID" value="MBB5343388.1"/>
    <property type="molecule type" value="Genomic_DNA"/>
</dbReference>
<dbReference type="Proteomes" id="UP000569092">
    <property type="component" value="Unassembled WGS sequence"/>
</dbReference>
<protein>
    <submittedName>
        <fullName evidence="1">Uncharacterized protein</fullName>
    </submittedName>
</protein>